<proteinExistence type="predicted"/>
<dbReference type="RefSeq" id="WP_203906095.1">
    <property type="nucleotide sequence ID" value="NZ_BONY01000001.1"/>
</dbReference>
<dbReference type="EMBL" id="BONY01000001">
    <property type="protein sequence ID" value="GIH02167.1"/>
    <property type="molecule type" value="Genomic_DNA"/>
</dbReference>
<organism evidence="2 3">
    <name type="scientific">Rhizocola hellebori</name>
    <dbReference type="NCBI Taxonomy" id="1392758"/>
    <lineage>
        <taxon>Bacteria</taxon>
        <taxon>Bacillati</taxon>
        <taxon>Actinomycetota</taxon>
        <taxon>Actinomycetes</taxon>
        <taxon>Micromonosporales</taxon>
        <taxon>Micromonosporaceae</taxon>
        <taxon>Rhizocola</taxon>
    </lineage>
</organism>
<evidence type="ECO:0000313" key="2">
    <source>
        <dbReference type="EMBL" id="GIH02167.1"/>
    </source>
</evidence>
<dbReference type="Proteomes" id="UP000612899">
    <property type="component" value="Unassembled WGS sequence"/>
</dbReference>
<feature type="compositionally biased region" description="Low complexity" evidence="1">
    <location>
        <begin position="37"/>
        <end position="53"/>
    </location>
</feature>
<reference evidence="2" key="1">
    <citation type="submission" date="2021-01" db="EMBL/GenBank/DDBJ databases">
        <title>Whole genome shotgun sequence of Rhizocola hellebori NBRC 109834.</title>
        <authorList>
            <person name="Komaki H."/>
            <person name="Tamura T."/>
        </authorList>
    </citation>
    <scope>NUCLEOTIDE SEQUENCE</scope>
    <source>
        <strain evidence="2">NBRC 109834</strain>
    </source>
</reference>
<evidence type="ECO:0000256" key="1">
    <source>
        <dbReference type="SAM" id="MobiDB-lite"/>
    </source>
</evidence>
<keyword evidence="3" id="KW-1185">Reference proteome</keyword>
<dbReference type="AlphaFoldDB" id="A0A8J3Q2F8"/>
<comment type="caution">
    <text evidence="2">The sequence shown here is derived from an EMBL/GenBank/DDBJ whole genome shotgun (WGS) entry which is preliminary data.</text>
</comment>
<feature type="region of interest" description="Disordered" evidence="1">
    <location>
        <begin position="1"/>
        <end position="53"/>
    </location>
</feature>
<name>A0A8J3Q2F8_9ACTN</name>
<protein>
    <submittedName>
        <fullName evidence="2">Uncharacterized protein</fullName>
    </submittedName>
</protein>
<gene>
    <name evidence="2" type="ORF">Rhe02_02340</name>
</gene>
<feature type="compositionally biased region" description="Gly residues" evidence="1">
    <location>
        <begin position="15"/>
        <end position="25"/>
    </location>
</feature>
<accession>A0A8J3Q2F8</accession>
<sequence>MKITVWKRTLVTNEVGGGSGSGSGSSTGRDDTAKQGTAAASTTPAPVSPMSEN</sequence>
<evidence type="ECO:0000313" key="3">
    <source>
        <dbReference type="Proteomes" id="UP000612899"/>
    </source>
</evidence>